<keyword evidence="5" id="KW-1185">Reference proteome</keyword>
<dbReference type="PANTHER" id="PTHR45527:SF1">
    <property type="entry name" value="FATTY ACID SYNTHASE"/>
    <property type="match status" value="1"/>
</dbReference>
<dbReference type="Gene3D" id="3.30.300.30">
    <property type="match status" value="1"/>
</dbReference>
<evidence type="ECO:0000313" key="4">
    <source>
        <dbReference type="EMBL" id="GGZ03757.1"/>
    </source>
</evidence>
<dbReference type="SUPFAM" id="SSF56801">
    <property type="entry name" value="Acetyl-CoA synthetase-like"/>
    <property type="match status" value="1"/>
</dbReference>
<proteinExistence type="predicted"/>
<keyword evidence="1" id="KW-0596">Phosphopantetheine</keyword>
<keyword evidence="2" id="KW-0597">Phosphoprotein</keyword>
<dbReference type="Gene3D" id="3.40.50.980">
    <property type="match status" value="1"/>
</dbReference>
<evidence type="ECO:0000256" key="2">
    <source>
        <dbReference type="ARBA" id="ARBA00022553"/>
    </source>
</evidence>
<comment type="caution">
    <text evidence="4">The sequence shown here is derived from an EMBL/GenBank/DDBJ whole genome shotgun (WGS) entry which is preliminary data.</text>
</comment>
<name>A0A918PF75_9ACTN</name>
<dbReference type="FunFam" id="2.30.38.10:FF:000001">
    <property type="entry name" value="Non-ribosomal peptide synthetase PvdI"/>
    <property type="match status" value="1"/>
</dbReference>
<dbReference type="AlphaFoldDB" id="A0A918PF75"/>
<dbReference type="PANTHER" id="PTHR45527">
    <property type="entry name" value="NONRIBOSOMAL PEPTIDE SYNTHETASE"/>
    <property type="match status" value="1"/>
</dbReference>
<protein>
    <recommendedName>
        <fullName evidence="3">AMP-dependent synthetase/ligase domain-containing protein</fullName>
    </recommendedName>
</protein>
<feature type="domain" description="AMP-dependent synthetase/ligase" evidence="3">
    <location>
        <begin position="7"/>
        <end position="140"/>
    </location>
</feature>
<dbReference type="Gene3D" id="2.30.38.10">
    <property type="entry name" value="Luciferase, Domain 3"/>
    <property type="match status" value="1"/>
</dbReference>
<dbReference type="GO" id="GO:0005737">
    <property type="term" value="C:cytoplasm"/>
    <property type="evidence" value="ECO:0007669"/>
    <property type="project" value="TreeGrafter"/>
</dbReference>
<dbReference type="GO" id="GO:0031177">
    <property type="term" value="F:phosphopantetheine binding"/>
    <property type="evidence" value="ECO:0007669"/>
    <property type="project" value="TreeGrafter"/>
</dbReference>
<dbReference type="Pfam" id="PF00501">
    <property type="entry name" value="AMP-binding"/>
    <property type="match status" value="1"/>
</dbReference>
<reference evidence="4" key="2">
    <citation type="submission" date="2020-09" db="EMBL/GenBank/DDBJ databases">
        <authorList>
            <person name="Sun Q."/>
            <person name="Ohkuma M."/>
        </authorList>
    </citation>
    <scope>NUCLEOTIDE SEQUENCE</scope>
    <source>
        <strain evidence="4">JCM 4815</strain>
    </source>
</reference>
<dbReference type="EMBL" id="BMVW01000003">
    <property type="protein sequence ID" value="GGZ03757.1"/>
    <property type="molecule type" value="Genomic_DNA"/>
</dbReference>
<dbReference type="GO" id="GO:0044550">
    <property type="term" value="P:secondary metabolite biosynthetic process"/>
    <property type="evidence" value="ECO:0007669"/>
    <property type="project" value="TreeGrafter"/>
</dbReference>
<evidence type="ECO:0000259" key="3">
    <source>
        <dbReference type="Pfam" id="PF00501"/>
    </source>
</evidence>
<reference evidence="4" key="1">
    <citation type="journal article" date="2014" name="Int. J. Syst. Evol. Microbiol.">
        <title>Complete genome sequence of Corynebacterium casei LMG S-19264T (=DSM 44701T), isolated from a smear-ripened cheese.</title>
        <authorList>
            <consortium name="US DOE Joint Genome Institute (JGI-PGF)"/>
            <person name="Walter F."/>
            <person name="Albersmeier A."/>
            <person name="Kalinowski J."/>
            <person name="Ruckert C."/>
        </authorList>
    </citation>
    <scope>NUCLEOTIDE SEQUENCE</scope>
    <source>
        <strain evidence="4">JCM 4815</strain>
    </source>
</reference>
<dbReference type="InterPro" id="IPR000873">
    <property type="entry name" value="AMP-dep_synth/lig_dom"/>
</dbReference>
<dbReference type="InterPro" id="IPR045851">
    <property type="entry name" value="AMP-bd_C_sf"/>
</dbReference>
<accession>A0A918PF75</accession>
<evidence type="ECO:0000313" key="5">
    <source>
        <dbReference type="Proteomes" id="UP000622166"/>
    </source>
</evidence>
<evidence type="ECO:0000256" key="1">
    <source>
        <dbReference type="ARBA" id="ARBA00022450"/>
    </source>
</evidence>
<sequence>MALLGQPDAAALHRLAGRERPTAAFMTTALFNLLAEEDPACFAPLREIWTGGEQVSPAAFQRVLDACPDTAVVHVYGPTETTVFATCLPLRAPYRIARGVPIGRPMDNVRAHVLDDRLRPVPVGVAGELYLSGAGTARGYVDRPAMTAERFVADPFGPSGRRMYRTGDVVRWDAEGRIEFVGRADHQVRIRGLRIELGEIGTVPQDQPQISRSLVTVREDRPGSKQLVAYVVPVPGTDTAGLREQMARRLPDYTVPVDCEHRQLLQAGPVAEIGRVLNDRLGGR</sequence>
<dbReference type="GO" id="GO:0043041">
    <property type="term" value="P:amino acid activation for nonribosomal peptide biosynthetic process"/>
    <property type="evidence" value="ECO:0007669"/>
    <property type="project" value="TreeGrafter"/>
</dbReference>
<organism evidence="4 5">
    <name type="scientific">Streptomyces poonensis</name>
    <dbReference type="NCBI Taxonomy" id="68255"/>
    <lineage>
        <taxon>Bacteria</taxon>
        <taxon>Bacillati</taxon>
        <taxon>Actinomycetota</taxon>
        <taxon>Actinomycetes</taxon>
        <taxon>Kitasatosporales</taxon>
        <taxon>Streptomycetaceae</taxon>
        <taxon>Streptomyces</taxon>
    </lineage>
</organism>
<dbReference type="Proteomes" id="UP000622166">
    <property type="component" value="Unassembled WGS sequence"/>
</dbReference>
<gene>
    <name evidence="4" type="ORF">GCM10010365_23320</name>
</gene>